<evidence type="ECO:0000256" key="3">
    <source>
        <dbReference type="ARBA" id="ARBA00023002"/>
    </source>
</evidence>
<dbReference type="Proteomes" id="UP000813461">
    <property type="component" value="Unassembled WGS sequence"/>
</dbReference>
<dbReference type="InterPro" id="IPR036291">
    <property type="entry name" value="NAD(P)-bd_dom_sf"/>
</dbReference>
<evidence type="ECO:0000313" key="5">
    <source>
        <dbReference type="Proteomes" id="UP000813461"/>
    </source>
</evidence>
<gene>
    <name evidence="4" type="ORF">FB567DRAFT_593134</name>
</gene>
<sequence length="259" mass="27317">MLSTLAGRNYIVTGAASGIGLATVQKLLGLSANVHAIDRATDIPGVSGPGKLYLYSKVDVSSRSDVDQTFKKVFSVNPTIHGLVNAAGISPAGQYDVQGDGWAIEKDETYKRVMEINVGGTWNPTNELLRYTLARPTSERNAVSIVNIGSLASLRGYRTMTAYTASKHAVLGMTRSWAVEYGSQDIRVNIVAPGLIATALGLSALNKPGERSKVAQAYVAATPAKRLGTPEEVASPIVYLLSDEASYITGEVISVSGGN</sequence>
<evidence type="ECO:0000256" key="2">
    <source>
        <dbReference type="ARBA" id="ARBA00022857"/>
    </source>
</evidence>
<dbReference type="PRINTS" id="PR00080">
    <property type="entry name" value="SDRFAMILY"/>
</dbReference>
<dbReference type="FunFam" id="3.40.50.720:FF:000084">
    <property type="entry name" value="Short-chain dehydrogenase reductase"/>
    <property type="match status" value="1"/>
</dbReference>
<evidence type="ECO:0000313" key="4">
    <source>
        <dbReference type="EMBL" id="KAH7086183.1"/>
    </source>
</evidence>
<keyword evidence="5" id="KW-1185">Reference proteome</keyword>
<dbReference type="PANTHER" id="PTHR24321:SF8">
    <property type="entry name" value="ESTRADIOL 17-BETA-DEHYDROGENASE 8-RELATED"/>
    <property type="match status" value="1"/>
</dbReference>
<dbReference type="InterPro" id="IPR020904">
    <property type="entry name" value="Sc_DH/Rdtase_CS"/>
</dbReference>
<dbReference type="SUPFAM" id="SSF51735">
    <property type="entry name" value="NAD(P)-binding Rossmann-fold domains"/>
    <property type="match status" value="1"/>
</dbReference>
<keyword evidence="3" id="KW-0560">Oxidoreductase</keyword>
<dbReference type="GO" id="GO:0016491">
    <property type="term" value="F:oxidoreductase activity"/>
    <property type="evidence" value="ECO:0007669"/>
    <property type="project" value="UniProtKB-KW"/>
</dbReference>
<comment type="caution">
    <text evidence="4">The sequence shown here is derived from an EMBL/GenBank/DDBJ whole genome shotgun (WGS) entry which is preliminary data.</text>
</comment>
<dbReference type="InterPro" id="IPR002347">
    <property type="entry name" value="SDR_fam"/>
</dbReference>
<name>A0A8K0VX20_9PLEO</name>
<dbReference type="AlphaFoldDB" id="A0A8K0VX20"/>
<reference evidence="4" key="1">
    <citation type="journal article" date="2021" name="Nat. Commun.">
        <title>Genetic determinants of endophytism in the Arabidopsis root mycobiome.</title>
        <authorList>
            <person name="Mesny F."/>
            <person name="Miyauchi S."/>
            <person name="Thiergart T."/>
            <person name="Pickel B."/>
            <person name="Atanasova L."/>
            <person name="Karlsson M."/>
            <person name="Huettel B."/>
            <person name="Barry K.W."/>
            <person name="Haridas S."/>
            <person name="Chen C."/>
            <person name="Bauer D."/>
            <person name="Andreopoulos W."/>
            <person name="Pangilinan J."/>
            <person name="LaButti K."/>
            <person name="Riley R."/>
            <person name="Lipzen A."/>
            <person name="Clum A."/>
            <person name="Drula E."/>
            <person name="Henrissat B."/>
            <person name="Kohler A."/>
            <person name="Grigoriev I.V."/>
            <person name="Martin F.M."/>
            <person name="Hacquard S."/>
        </authorList>
    </citation>
    <scope>NUCLEOTIDE SEQUENCE</scope>
    <source>
        <strain evidence="4">MPI-SDFR-AT-0120</strain>
    </source>
</reference>
<proteinExistence type="inferred from homology"/>
<dbReference type="Gene3D" id="3.40.50.720">
    <property type="entry name" value="NAD(P)-binding Rossmann-like Domain"/>
    <property type="match status" value="1"/>
</dbReference>
<keyword evidence="2" id="KW-0521">NADP</keyword>
<accession>A0A8K0VX20</accession>
<dbReference type="PROSITE" id="PS00061">
    <property type="entry name" value="ADH_SHORT"/>
    <property type="match status" value="1"/>
</dbReference>
<protein>
    <submittedName>
        <fullName evidence="4">Uncharacterized protein</fullName>
    </submittedName>
</protein>
<organism evidence="4 5">
    <name type="scientific">Paraphoma chrysanthemicola</name>
    <dbReference type="NCBI Taxonomy" id="798071"/>
    <lineage>
        <taxon>Eukaryota</taxon>
        <taxon>Fungi</taxon>
        <taxon>Dikarya</taxon>
        <taxon>Ascomycota</taxon>
        <taxon>Pezizomycotina</taxon>
        <taxon>Dothideomycetes</taxon>
        <taxon>Pleosporomycetidae</taxon>
        <taxon>Pleosporales</taxon>
        <taxon>Pleosporineae</taxon>
        <taxon>Phaeosphaeriaceae</taxon>
        <taxon>Paraphoma</taxon>
    </lineage>
</organism>
<dbReference type="Pfam" id="PF13561">
    <property type="entry name" value="adh_short_C2"/>
    <property type="match status" value="1"/>
</dbReference>
<comment type="similarity">
    <text evidence="1">Belongs to the short-chain dehydrogenases/reductases (SDR) family.</text>
</comment>
<dbReference type="PRINTS" id="PR00081">
    <property type="entry name" value="GDHRDH"/>
</dbReference>
<dbReference type="PANTHER" id="PTHR24321">
    <property type="entry name" value="DEHYDROGENASES, SHORT CHAIN"/>
    <property type="match status" value="1"/>
</dbReference>
<dbReference type="CDD" id="cd05233">
    <property type="entry name" value="SDR_c"/>
    <property type="match status" value="1"/>
</dbReference>
<evidence type="ECO:0000256" key="1">
    <source>
        <dbReference type="ARBA" id="ARBA00006484"/>
    </source>
</evidence>
<dbReference type="EMBL" id="JAGMVJ010000011">
    <property type="protein sequence ID" value="KAH7086183.1"/>
    <property type="molecule type" value="Genomic_DNA"/>
</dbReference>
<dbReference type="OrthoDB" id="1669814at2759"/>